<dbReference type="InterPro" id="IPR014735">
    <property type="entry name" value="Transposase_Tn5-like_N"/>
</dbReference>
<dbReference type="EMBL" id="OVTA01000076">
    <property type="protein sequence ID" value="SPS02520.1"/>
    <property type="molecule type" value="Genomic_DNA"/>
</dbReference>
<name>A0A375JEH1_9BURK</name>
<sequence>MDTQESRFAHQADVLRRAWVDEECESLDLGDPRRNRRAKELLKRFAALPTASIPGACDDCSQTIKASRFVSNEQIDWPDVMRPHWERTTAMAGKFPVGLCHRVEPQWPGNGGAGAVELRNPAGDVSPSDLCGDARSRATGGDRCLDVDSRAEGCRRQS</sequence>
<proteinExistence type="predicted"/>
<evidence type="ECO:0000313" key="3">
    <source>
        <dbReference type="EMBL" id="SPS02520.1"/>
    </source>
</evidence>
<protein>
    <recommendedName>
        <fullName evidence="2">Transposase Tn5-like N-terminal domain-containing protein</fullName>
    </recommendedName>
</protein>
<dbReference type="Proteomes" id="UP000256805">
    <property type="component" value="Unassembled WGS sequence"/>
</dbReference>
<evidence type="ECO:0000259" key="2">
    <source>
        <dbReference type="Pfam" id="PF14706"/>
    </source>
</evidence>
<reference evidence="3 4" key="1">
    <citation type="submission" date="2018-01" db="EMBL/GenBank/DDBJ databases">
        <authorList>
            <person name="Gaut B.S."/>
            <person name="Morton B.R."/>
            <person name="Clegg M.T."/>
            <person name="Duvall M.R."/>
        </authorList>
    </citation>
    <scope>NUCLEOTIDE SEQUENCE [LARGE SCALE GENOMIC DNA]</scope>
    <source>
        <strain evidence="3">Cupriavidus taiwanensis cmp 52</strain>
    </source>
</reference>
<accession>A0A375JEH1</accession>
<feature type="domain" description="Transposase Tn5-like N-terminal" evidence="2">
    <location>
        <begin position="17"/>
        <end position="75"/>
    </location>
</feature>
<evidence type="ECO:0000256" key="1">
    <source>
        <dbReference type="SAM" id="MobiDB-lite"/>
    </source>
</evidence>
<dbReference type="SUPFAM" id="SSF53098">
    <property type="entry name" value="Ribonuclease H-like"/>
    <property type="match status" value="1"/>
</dbReference>
<evidence type="ECO:0000313" key="4">
    <source>
        <dbReference type="Proteomes" id="UP000256805"/>
    </source>
</evidence>
<dbReference type="Pfam" id="PF14706">
    <property type="entry name" value="Tnp_DNA_bind"/>
    <property type="match status" value="1"/>
</dbReference>
<gene>
    <name evidence="3" type="ORF">CBM2634_U130011</name>
</gene>
<dbReference type="InterPro" id="IPR012337">
    <property type="entry name" value="RNaseH-like_sf"/>
</dbReference>
<feature type="region of interest" description="Disordered" evidence="1">
    <location>
        <begin position="111"/>
        <end position="134"/>
    </location>
</feature>
<dbReference type="Gene3D" id="1.10.246.40">
    <property type="entry name" value="Tn5 transposase, domain 1"/>
    <property type="match status" value="1"/>
</dbReference>
<dbReference type="AlphaFoldDB" id="A0A375JEH1"/>
<organism evidence="3 4">
    <name type="scientific">Cupriavidus taiwanensis</name>
    <dbReference type="NCBI Taxonomy" id="164546"/>
    <lineage>
        <taxon>Bacteria</taxon>
        <taxon>Pseudomonadati</taxon>
        <taxon>Pseudomonadota</taxon>
        <taxon>Betaproteobacteria</taxon>
        <taxon>Burkholderiales</taxon>
        <taxon>Burkholderiaceae</taxon>
        <taxon>Cupriavidus</taxon>
    </lineage>
</organism>
<dbReference type="InterPro" id="IPR038215">
    <property type="entry name" value="TN5-like_N_sf"/>
</dbReference>